<dbReference type="PIRSF" id="PIRSF000099">
    <property type="entry name" value="Histidinol_dh"/>
    <property type="match status" value="1"/>
</dbReference>
<feature type="binding site" evidence="6">
    <location>
        <position position="181"/>
    </location>
    <ligand>
        <name>NAD(+)</name>
        <dbReference type="ChEBI" id="CHEBI:57540"/>
    </ligand>
</feature>
<evidence type="ECO:0000256" key="6">
    <source>
        <dbReference type="PIRSR" id="PIRSR000099-2"/>
    </source>
</evidence>
<evidence type="ECO:0000313" key="11">
    <source>
        <dbReference type="Proteomes" id="UP000470772"/>
    </source>
</evidence>
<evidence type="ECO:0000256" key="3">
    <source>
        <dbReference type="ARBA" id="ARBA00022833"/>
    </source>
</evidence>
<feature type="binding site" evidence="7">
    <location>
        <position position="226"/>
    </location>
    <ligand>
        <name>substrate</name>
    </ligand>
</feature>
<dbReference type="NCBIfam" id="TIGR00069">
    <property type="entry name" value="hisD"/>
    <property type="match status" value="1"/>
</dbReference>
<dbReference type="Gene3D" id="3.40.50.1980">
    <property type="entry name" value="Nitrogenase molybdenum iron protein domain"/>
    <property type="match status" value="2"/>
</dbReference>
<evidence type="ECO:0000256" key="7">
    <source>
        <dbReference type="PIRSR" id="PIRSR000099-3"/>
    </source>
</evidence>
<feature type="binding site" evidence="7">
    <location>
        <position position="372"/>
    </location>
    <ligand>
        <name>substrate</name>
    </ligand>
</feature>
<comment type="similarity">
    <text evidence="1 9">Belongs to the histidinol dehydrogenase family.</text>
</comment>
<dbReference type="PANTHER" id="PTHR21256:SF2">
    <property type="entry name" value="HISTIDINE BIOSYNTHESIS TRIFUNCTIONAL PROTEIN"/>
    <property type="match status" value="1"/>
</dbReference>
<gene>
    <name evidence="10" type="primary">hisD</name>
    <name evidence="10" type="ORF">GC250_01370</name>
</gene>
<dbReference type="EC" id="1.1.1.23" evidence="10"/>
<accession>A0A6A9QQQ0</accession>
<protein>
    <submittedName>
        <fullName evidence="10">Histidinol dehydrogenase</fullName>
        <ecNumber evidence="10">1.1.1.23</ecNumber>
    </submittedName>
</protein>
<dbReference type="FunFam" id="3.40.50.1980:FF:000001">
    <property type="entry name" value="Histidinol dehydrogenase"/>
    <property type="match status" value="1"/>
</dbReference>
<dbReference type="Gene3D" id="1.20.5.1300">
    <property type="match status" value="1"/>
</dbReference>
<dbReference type="Pfam" id="PF00815">
    <property type="entry name" value="Histidinol_dh"/>
    <property type="match status" value="1"/>
</dbReference>
<dbReference type="SUPFAM" id="SSF53720">
    <property type="entry name" value="ALDH-like"/>
    <property type="match status" value="1"/>
</dbReference>
<feature type="binding site" evidence="6">
    <location>
        <position position="158"/>
    </location>
    <ligand>
        <name>NAD(+)</name>
        <dbReference type="ChEBI" id="CHEBI:57540"/>
    </ligand>
</feature>
<dbReference type="GO" id="GO:0005737">
    <property type="term" value="C:cytoplasm"/>
    <property type="evidence" value="ECO:0007669"/>
    <property type="project" value="TreeGrafter"/>
</dbReference>
<dbReference type="InterPro" id="IPR016161">
    <property type="entry name" value="Ald_DH/histidinol_DH"/>
</dbReference>
<dbReference type="AlphaFoldDB" id="A0A6A9QQQ0"/>
<dbReference type="GO" id="GO:0000105">
    <property type="term" value="P:L-histidine biosynthetic process"/>
    <property type="evidence" value="ECO:0007669"/>
    <property type="project" value="InterPro"/>
</dbReference>
<feature type="binding site" evidence="8">
    <location>
        <position position="377"/>
    </location>
    <ligand>
        <name>Zn(2+)</name>
        <dbReference type="ChEBI" id="CHEBI:29105"/>
    </ligand>
</feature>
<dbReference type="CDD" id="cd06572">
    <property type="entry name" value="Histidinol_dh"/>
    <property type="match status" value="1"/>
</dbReference>
<keyword evidence="11" id="KW-1185">Reference proteome</keyword>
<evidence type="ECO:0000256" key="4">
    <source>
        <dbReference type="ARBA" id="ARBA00023002"/>
    </source>
</evidence>
<evidence type="ECO:0000256" key="8">
    <source>
        <dbReference type="PIRSR" id="PIRSR000099-4"/>
    </source>
</evidence>
<evidence type="ECO:0000256" key="9">
    <source>
        <dbReference type="RuleBase" id="RU004175"/>
    </source>
</evidence>
<reference evidence="10 11" key="1">
    <citation type="submission" date="2019-10" db="EMBL/GenBank/DDBJ databases">
        <title>Sequencing and Assembly of Multiple Reported Metal-Biooxidizing Members of the Extremely Thermoacidophilic Archaeal Family Sulfolobaceae.</title>
        <authorList>
            <person name="Counts J.A."/>
            <person name="Kelly R.M."/>
        </authorList>
    </citation>
    <scope>NUCLEOTIDE SEQUENCE [LARGE SCALE GENOMIC DNA]</scope>
    <source>
        <strain evidence="10 11">DSM 6482</strain>
    </source>
</reference>
<feature type="active site" description="Proton acceptor" evidence="5">
    <location>
        <position position="287"/>
    </location>
</feature>
<dbReference type="Proteomes" id="UP000470772">
    <property type="component" value="Unassembled WGS sequence"/>
</dbReference>
<evidence type="ECO:0000256" key="2">
    <source>
        <dbReference type="ARBA" id="ARBA00022723"/>
    </source>
</evidence>
<sequence>MDKVKEIVNQVIVRGDDALIELTSKFDKVKLINLNATIDELREASDSLSEDVKISIDRIWDQLKNFHDSVKPPNIGGGRDGIYFGIIWRAIEKVGIYVPGGLKSYPSTLMMAGIPAKVAGVSEIYVCSPSRNGKVDPALAYVALKLGVKSMYKVGGAQAIAAMAFGTKTVTKVDKIVGPGNLFVQAAKFLVSDKVGIDGIEGPTELVIIADDSAKPELIVKDLMAQGEHGPSTFLVFISWNDSLLEKVNGILESLSKGNSSDMNFYLVKAKDQADAVDIANRISPEHLSLYVRNPRELLSLVRNTGAVSMGYTPPAIIDYAAGPNHILPTNGWSRFRGGITVYDFLKPIMYADAMSPSKDLVRASITLAKYEGFQIHGESIGERYE</sequence>
<feature type="binding site" evidence="7">
    <location>
        <position position="287"/>
    </location>
    <ligand>
        <name>substrate</name>
    </ligand>
</feature>
<feature type="binding site" evidence="8">
    <location>
        <position position="319"/>
    </location>
    <ligand>
        <name>Zn(2+)</name>
        <dbReference type="ChEBI" id="CHEBI:29105"/>
    </ligand>
</feature>
<keyword evidence="6" id="KW-0520">NAD</keyword>
<feature type="binding site" evidence="8">
    <location>
        <position position="226"/>
    </location>
    <ligand>
        <name>Zn(2+)</name>
        <dbReference type="ChEBI" id="CHEBI:29105"/>
    </ligand>
</feature>
<comment type="cofactor">
    <cofactor evidence="8">
        <name>Zn(2+)</name>
        <dbReference type="ChEBI" id="CHEBI:29105"/>
    </cofactor>
    <text evidence="8">Binds 1 zinc ion per subunit.</text>
</comment>
<evidence type="ECO:0000256" key="5">
    <source>
        <dbReference type="PIRSR" id="PIRSR000099-1"/>
    </source>
</evidence>
<evidence type="ECO:0000256" key="1">
    <source>
        <dbReference type="ARBA" id="ARBA00010178"/>
    </source>
</evidence>
<keyword evidence="3 8" id="KW-0862">Zinc</keyword>
<dbReference type="GO" id="GO:0046872">
    <property type="term" value="F:metal ion binding"/>
    <property type="evidence" value="ECO:0007669"/>
    <property type="project" value="UniProtKB-KW"/>
</dbReference>
<dbReference type="InterPro" id="IPR012131">
    <property type="entry name" value="Hstdl_DH"/>
</dbReference>
<name>A0A6A9QQQ0_SULME</name>
<keyword evidence="2 8" id="KW-0479">Metal-binding</keyword>
<feature type="binding site" evidence="7">
    <location>
        <position position="229"/>
    </location>
    <ligand>
        <name>substrate</name>
    </ligand>
</feature>
<feature type="active site" description="Proton acceptor" evidence="5">
    <location>
        <position position="286"/>
    </location>
</feature>
<dbReference type="EMBL" id="WGGD01000005">
    <property type="protein sequence ID" value="MUN28143.1"/>
    <property type="molecule type" value="Genomic_DNA"/>
</dbReference>
<evidence type="ECO:0000313" key="10">
    <source>
        <dbReference type="EMBL" id="MUN28143.1"/>
    </source>
</evidence>
<organism evidence="10 11">
    <name type="scientific">Sulfuracidifex metallicus DSM 6482 = JCM 9184</name>
    <dbReference type="NCBI Taxonomy" id="523847"/>
    <lineage>
        <taxon>Archaea</taxon>
        <taxon>Thermoproteota</taxon>
        <taxon>Thermoprotei</taxon>
        <taxon>Sulfolobales</taxon>
        <taxon>Sulfolobaceae</taxon>
        <taxon>Sulfuracidifex</taxon>
    </lineage>
</organism>
<feature type="binding site" evidence="6">
    <location>
        <position position="97"/>
    </location>
    <ligand>
        <name>NAD(+)</name>
        <dbReference type="ChEBI" id="CHEBI:57540"/>
    </ligand>
</feature>
<feature type="binding site" evidence="7">
    <location>
        <position position="204"/>
    </location>
    <ligand>
        <name>substrate</name>
    </ligand>
</feature>
<comment type="caution">
    <text evidence="10">The sequence shown here is derived from an EMBL/GenBank/DDBJ whole genome shotgun (WGS) entry which is preliminary data.</text>
</comment>
<proteinExistence type="inferred from homology"/>
<keyword evidence="4 10" id="KW-0560">Oxidoreductase</keyword>
<dbReference type="GO" id="GO:0051287">
    <property type="term" value="F:NAD binding"/>
    <property type="evidence" value="ECO:0007669"/>
    <property type="project" value="InterPro"/>
</dbReference>
<feature type="binding site" evidence="7">
    <location>
        <position position="319"/>
    </location>
    <ligand>
        <name>substrate</name>
    </ligand>
</feature>
<dbReference type="InterPro" id="IPR022695">
    <property type="entry name" value="Histidinol_DH_monofunct"/>
</dbReference>
<dbReference type="PRINTS" id="PR00083">
    <property type="entry name" value="HOLDHDRGNASE"/>
</dbReference>
<feature type="binding site" evidence="8">
    <location>
        <position position="229"/>
    </location>
    <ligand>
        <name>Zn(2+)</name>
        <dbReference type="ChEBI" id="CHEBI:29105"/>
    </ligand>
</feature>
<dbReference type="PANTHER" id="PTHR21256">
    <property type="entry name" value="HISTIDINOL DEHYDROGENASE HDH"/>
    <property type="match status" value="1"/>
</dbReference>
<feature type="binding site" evidence="7">
    <location>
        <position position="377"/>
    </location>
    <ligand>
        <name>substrate</name>
    </ligand>
</feature>
<dbReference type="GO" id="GO:0004399">
    <property type="term" value="F:histidinol dehydrogenase activity"/>
    <property type="evidence" value="ECO:0007669"/>
    <property type="project" value="UniProtKB-EC"/>
</dbReference>